<dbReference type="EMBL" id="AYEU01000006">
    <property type="protein sequence ID" value="ESK50895.1"/>
    <property type="molecule type" value="Genomic_DNA"/>
</dbReference>
<organism evidence="2 3">
    <name type="scientific">Acinetobacter brisouii CIP 110357</name>
    <dbReference type="NCBI Taxonomy" id="1341683"/>
    <lineage>
        <taxon>Bacteria</taxon>
        <taxon>Pseudomonadati</taxon>
        <taxon>Pseudomonadota</taxon>
        <taxon>Gammaproteobacteria</taxon>
        <taxon>Moraxellales</taxon>
        <taxon>Moraxellaceae</taxon>
        <taxon>Acinetobacter</taxon>
    </lineage>
</organism>
<sequence length="161" mass="18052">MKYSVLLSILIGCLLSTTAQIHANPVYSVNILNRPWNCSFYNGYQVPIYLDPNLNNVGVAGNSPPHIVLNPVVMNQFSPNMQIFWLAHECVHATYQPVSTNENQEMTADCIAIKQLRQLNLSPREVNEIAWQTLPLLGSTHTGHLPGPLRAQHIMQCYMSP</sequence>
<feature type="chain" id="PRO_5004712297" evidence="1">
    <location>
        <begin position="24"/>
        <end position="161"/>
    </location>
</feature>
<gene>
    <name evidence="2" type="ORF">P255_01394</name>
</gene>
<proteinExistence type="predicted"/>
<dbReference type="OrthoDB" id="6402875at2"/>
<dbReference type="AlphaFoldDB" id="V2UQH8"/>
<name>V2UQH8_9GAMM</name>
<dbReference type="PATRIC" id="fig|1341683.3.peg.1379"/>
<evidence type="ECO:0000313" key="2">
    <source>
        <dbReference type="EMBL" id="ESK50895.1"/>
    </source>
</evidence>
<keyword evidence="1" id="KW-0732">Signal</keyword>
<feature type="signal peptide" evidence="1">
    <location>
        <begin position="1"/>
        <end position="23"/>
    </location>
</feature>
<dbReference type="RefSeq" id="WP_004904879.1">
    <property type="nucleotide sequence ID" value="NZ_BBTI01000007.1"/>
</dbReference>
<keyword evidence="3" id="KW-1185">Reference proteome</keyword>
<evidence type="ECO:0000313" key="3">
    <source>
        <dbReference type="Proteomes" id="UP000018418"/>
    </source>
</evidence>
<protein>
    <submittedName>
        <fullName evidence="2">Uncharacterized protein</fullName>
    </submittedName>
</protein>
<accession>V2UQH8</accession>
<evidence type="ECO:0000256" key="1">
    <source>
        <dbReference type="SAM" id="SignalP"/>
    </source>
</evidence>
<comment type="caution">
    <text evidence="2">The sequence shown here is derived from an EMBL/GenBank/DDBJ whole genome shotgun (WGS) entry which is preliminary data.</text>
</comment>
<reference evidence="2 3" key="1">
    <citation type="submission" date="2013-10" db="EMBL/GenBank/DDBJ databases">
        <title>The Genome Sequence of Acinetobacter brisouii CIP 110357.</title>
        <authorList>
            <consortium name="The Broad Institute Genomics Platform"/>
            <consortium name="The Broad Institute Genome Sequencing Center for Infectious Disease"/>
            <person name="Cerqueira G."/>
            <person name="Feldgarden M."/>
            <person name="Courvalin P."/>
            <person name="Grillot-Courvalin C."/>
            <person name="Clermont D."/>
            <person name="Rocha E."/>
            <person name="Yoon E.-J."/>
            <person name="Nemec A."/>
            <person name="Young S.K."/>
            <person name="Zeng Q."/>
            <person name="Gargeya S."/>
            <person name="Fitzgerald M."/>
            <person name="Abouelleil A."/>
            <person name="Alvarado L."/>
            <person name="Berlin A.M."/>
            <person name="Chapman S.B."/>
            <person name="Gainer-Dewar J."/>
            <person name="Goldberg J."/>
            <person name="Gnerre S."/>
            <person name="Griggs A."/>
            <person name="Gujja S."/>
            <person name="Hansen M."/>
            <person name="Howarth C."/>
            <person name="Imamovic A."/>
            <person name="Ireland A."/>
            <person name="Larimer J."/>
            <person name="McCowan C."/>
            <person name="Murphy C."/>
            <person name="Pearson M."/>
            <person name="Poon T.W."/>
            <person name="Priest M."/>
            <person name="Roberts A."/>
            <person name="Saif S."/>
            <person name="Shea T."/>
            <person name="Sykes S."/>
            <person name="Wortman J."/>
            <person name="Nusbaum C."/>
            <person name="Birren B."/>
        </authorList>
    </citation>
    <scope>NUCLEOTIDE SEQUENCE [LARGE SCALE GENOMIC DNA]</scope>
    <source>
        <strain evidence="2 3">CIP 110357</strain>
    </source>
</reference>
<dbReference type="HOGENOM" id="CLU_131454_0_0_6"/>
<dbReference type="Proteomes" id="UP000018418">
    <property type="component" value="Unassembled WGS sequence"/>
</dbReference>